<feature type="region of interest" description="Disordered" evidence="1">
    <location>
        <begin position="333"/>
        <end position="356"/>
    </location>
</feature>
<name>A0A9W9L663_9EURO</name>
<dbReference type="OrthoDB" id="417481at2759"/>
<evidence type="ECO:0000256" key="1">
    <source>
        <dbReference type="SAM" id="MobiDB-lite"/>
    </source>
</evidence>
<feature type="compositionally biased region" description="Basic and acidic residues" evidence="1">
    <location>
        <begin position="344"/>
        <end position="356"/>
    </location>
</feature>
<keyword evidence="3" id="KW-1185">Reference proteome</keyword>
<gene>
    <name evidence="2" type="ORF">N7515_003882</name>
</gene>
<evidence type="ECO:0000313" key="3">
    <source>
        <dbReference type="Proteomes" id="UP001149079"/>
    </source>
</evidence>
<feature type="compositionally biased region" description="Polar residues" evidence="1">
    <location>
        <begin position="26"/>
        <end position="36"/>
    </location>
</feature>
<accession>A0A9W9L663</accession>
<dbReference type="RefSeq" id="XP_056523683.1">
    <property type="nucleotide sequence ID" value="XM_056664626.1"/>
</dbReference>
<feature type="region of interest" description="Disordered" evidence="1">
    <location>
        <begin position="237"/>
        <end position="293"/>
    </location>
</feature>
<feature type="region of interest" description="Disordered" evidence="1">
    <location>
        <begin position="26"/>
        <end position="45"/>
    </location>
</feature>
<comment type="caution">
    <text evidence="2">The sequence shown here is derived from an EMBL/GenBank/DDBJ whole genome shotgun (WGS) entry which is preliminary data.</text>
</comment>
<reference evidence="2" key="2">
    <citation type="journal article" date="2023" name="IMA Fungus">
        <title>Comparative genomic study of the Penicillium genus elucidates a diverse pangenome and 15 lateral gene transfer events.</title>
        <authorList>
            <person name="Petersen C."/>
            <person name="Sorensen T."/>
            <person name="Nielsen M.R."/>
            <person name="Sondergaard T.E."/>
            <person name="Sorensen J.L."/>
            <person name="Fitzpatrick D.A."/>
            <person name="Frisvad J.C."/>
            <person name="Nielsen K.L."/>
        </authorList>
    </citation>
    <scope>NUCLEOTIDE SEQUENCE</scope>
    <source>
        <strain evidence="2">IBT 22155</strain>
    </source>
</reference>
<proteinExistence type="predicted"/>
<sequence length="356" mass="38693">MGSFQHPPPATLSVWSSSPSLPTNFGQQSPVSLHQGNSGGVETLPTISEDTVDYNDGIISLERILHGSDQRTTIMTRNIPRFLNCNQVIEVLNRTSRGAYDFLFEGHRASISVTHLSTLWILCILFAPGCQSAEEPVKFCHAVVQGKKDLVNSCHQSSVMTRPPEEQPKVFFTSGRFAGSQAPFPRPDAARSLRGALTSTTQQGQDTVAPGRHTRNRLNVHQSSQMILSRASDRIPRYPAAGSLPQSITADFSTTREGNATMRPSVGRSLPGHTRFDPPLAGAERDPLPSTAQSLFQNGASASQTVAPASPSGGLVALARLGYRSWGRHIRSWAQRRRAQRSSSTEKDTPSTREGK</sequence>
<dbReference type="GeneID" id="81403796"/>
<dbReference type="EMBL" id="JAPQKL010000003">
    <property type="protein sequence ID" value="KAJ5139034.1"/>
    <property type="molecule type" value="Genomic_DNA"/>
</dbReference>
<evidence type="ECO:0000313" key="2">
    <source>
        <dbReference type="EMBL" id="KAJ5139034.1"/>
    </source>
</evidence>
<reference evidence="2" key="1">
    <citation type="submission" date="2022-11" db="EMBL/GenBank/DDBJ databases">
        <authorList>
            <person name="Petersen C."/>
        </authorList>
    </citation>
    <scope>NUCLEOTIDE SEQUENCE</scope>
    <source>
        <strain evidence="2">IBT 22155</strain>
    </source>
</reference>
<feature type="compositionally biased region" description="Polar residues" evidence="1">
    <location>
        <begin position="244"/>
        <end position="258"/>
    </location>
</feature>
<protein>
    <submittedName>
        <fullName evidence="2">RNA recognition motif 2</fullName>
    </submittedName>
</protein>
<dbReference type="AlphaFoldDB" id="A0A9W9L663"/>
<dbReference type="Proteomes" id="UP001149079">
    <property type="component" value="Unassembled WGS sequence"/>
</dbReference>
<organism evidence="2 3">
    <name type="scientific">Penicillium bovifimosum</name>
    <dbReference type="NCBI Taxonomy" id="126998"/>
    <lineage>
        <taxon>Eukaryota</taxon>
        <taxon>Fungi</taxon>
        <taxon>Dikarya</taxon>
        <taxon>Ascomycota</taxon>
        <taxon>Pezizomycotina</taxon>
        <taxon>Eurotiomycetes</taxon>
        <taxon>Eurotiomycetidae</taxon>
        <taxon>Eurotiales</taxon>
        <taxon>Aspergillaceae</taxon>
        <taxon>Penicillium</taxon>
    </lineage>
</organism>